<feature type="domain" description="Polyvalent protein metallopeptidase" evidence="1">
    <location>
        <begin position="40"/>
        <end position="115"/>
    </location>
</feature>
<reference evidence="2 3" key="1">
    <citation type="submission" date="2016-11" db="EMBL/GenBank/DDBJ databases">
        <authorList>
            <person name="Varghese N."/>
            <person name="Submissions S."/>
        </authorList>
    </citation>
    <scope>NUCLEOTIDE SEQUENCE [LARGE SCALE GENOMIC DNA]</scope>
    <source>
        <strain evidence="2 3">DSM 16310</strain>
    </source>
</reference>
<dbReference type="Proteomes" id="UP000184408">
    <property type="component" value="Unassembled WGS sequence"/>
</dbReference>
<sequence length="140" mass="15557">SALNYADMLRRSNRNATGCKGRRGINRSAALWPLCRHRHKAHATKAPHRLNRDFGFSKFGNTSYAREEIVAELTSVFLGQTLGFTAHTLEMNAAYLHNWLRVLRSDKGAIFKHAADAQRACDYLIAQSEAGRAGRSAEAA</sequence>
<proteinExistence type="predicted"/>
<name>A0ABY1IFZ7_9RHOB</name>
<feature type="non-terminal residue" evidence="2">
    <location>
        <position position="1"/>
    </location>
</feature>
<protein>
    <recommendedName>
        <fullName evidence="1">Polyvalent protein metallopeptidase domain-containing protein</fullName>
    </recommendedName>
</protein>
<accession>A0ABY1IFZ7</accession>
<comment type="caution">
    <text evidence="2">The sequence shown here is derived from an EMBL/GenBank/DDBJ whole genome shotgun (WGS) entry which is preliminary data.</text>
</comment>
<organism evidence="2 3">
    <name type="scientific">Thalassobacter stenotrophicus DSM 16310</name>
    <dbReference type="NCBI Taxonomy" id="1123361"/>
    <lineage>
        <taxon>Bacteria</taxon>
        <taxon>Pseudomonadati</taxon>
        <taxon>Pseudomonadota</taxon>
        <taxon>Alphaproteobacteria</taxon>
        <taxon>Rhodobacterales</taxon>
        <taxon>Roseobacteraceae</taxon>
        <taxon>Thalassobacter</taxon>
    </lineage>
</organism>
<keyword evidence="3" id="KW-1185">Reference proteome</keyword>
<dbReference type="RefSeq" id="WP_244528806.1">
    <property type="nucleotide sequence ID" value="NZ_FQYZ01000009.1"/>
</dbReference>
<evidence type="ECO:0000313" key="3">
    <source>
        <dbReference type="Proteomes" id="UP000184408"/>
    </source>
</evidence>
<evidence type="ECO:0000259" key="1">
    <source>
        <dbReference type="Pfam" id="PF18818"/>
    </source>
</evidence>
<dbReference type="InterPro" id="IPR041459">
    <property type="entry name" value="MPTase-PolyVal"/>
</dbReference>
<evidence type="ECO:0000313" key="2">
    <source>
        <dbReference type="EMBL" id="SHJ11621.1"/>
    </source>
</evidence>
<dbReference type="Pfam" id="PF18818">
    <property type="entry name" value="MPTase-PolyVal"/>
    <property type="match status" value="1"/>
</dbReference>
<gene>
    <name evidence="2" type="ORF">SAMN02744035_02624</name>
</gene>
<dbReference type="EMBL" id="FQYZ01000009">
    <property type="protein sequence ID" value="SHJ11621.1"/>
    <property type="molecule type" value="Genomic_DNA"/>
</dbReference>